<proteinExistence type="predicted"/>
<protein>
    <submittedName>
        <fullName evidence="2">Uncharacterized protein</fullName>
    </submittedName>
</protein>
<name>A0A4C1VNV9_EUMVA</name>
<dbReference type="AlphaFoldDB" id="A0A4C1VNV9"/>
<gene>
    <name evidence="2" type="ORF">EVAR_26636_1</name>
</gene>
<feature type="compositionally biased region" description="Polar residues" evidence="1">
    <location>
        <begin position="1"/>
        <end position="10"/>
    </location>
</feature>
<evidence type="ECO:0000313" key="3">
    <source>
        <dbReference type="Proteomes" id="UP000299102"/>
    </source>
</evidence>
<reference evidence="2 3" key="1">
    <citation type="journal article" date="2019" name="Commun. Biol.">
        <title>The bagworm genome reveals a unique fibroin gene that provides high tensile strength.</title>
        <authorList>
            <person name="Kono N."/>
            <person name="Nakamura H."/>
            <person name="Ohtoshi R."/>
            <person name="Tomita M."/>
            <person name="Numata K."/>
            <person name="Arakawa K."/>
        </authorList>
    </citation>
    <scope>NUCLEOTIDE SEQUENCE [LARGE SCALE GENOMIC DNA]</scope>
</reference>
<feature type="region of interest" description="Disordered" evidence="1">
    <location>
        <begin position="1"/>
        <end position="22"/>
    </location>
</feature>
<sequence length="190" mass="21212">MQVITGSGNSELRHTRARAGRAAERLRRNNMTSAVESAASWSVGGKPSRIQLVRPATQRIYVVIVFVWAEGVTAQRRGRNGSSAVSPGEAFNIYERDECEKTRGIPARLERERAAVTAQRRTVGKQITLQNNQLQRRNARYCSSLECCVNNELLKVARTERPLRVEAAAAAAPPRPARRAVARVRCRYRS</sequence>
<dbReference type="Proteomes" id="UP000299102">
    <property type="component" value="Unassembled WGS sequence"/>
</dbReference>
<organism evidence="2 3">
    <name type="scientific">Eumeta variegata</name>
    <name type="common">Bagworm moth</name>
    <name type="synonym">Eumeta japonica</name>
    <dbReference type="NCBI Taxonomy" id="151549"/>
    <lineage>
        <taxon>Eukaryota</taxon>
        <taxon>Metazoa</taxon>
        <taxon>Ecdysozoa</taxon>
        <taxon>Arthropoda</taxon>
        <taxon>Hexapoda</taxon>
        <taxon>Insecta</taxon>
        <taxon>Pterygota</taxon>
        <taxon>Neoptera</taxon>
        <taxon>Endopterygota</taxon>
        <taxon>Lepidoptera</taxon>
        <taxon>Glossata</taxon>
        <taxon>Ditrysia</taxon>
        <taxon>Tineoidea</taxon>
        <taxon>Psychidae</taxon>
        <taxon>Oiketicinae</taxon>
        <taxon>Eumeta</taxon>
    </lineage>
</organism>
<comment type="caution">
    <text evidence="2">The sequence shown here is derived from an EMBL/GenBank/DDBJ whole genome shotgun (WGS) entry which is preliminary data.</text>
</comment>
<evidence type="ECO:0000256" key="1">
    <source>
        <dbReference type="SAM" id="MobiDB-lite"/>
    </source>
</evidence>
<accession>A0A4C1VNV9</accession>
<evidence type="ECO:0000313" key="2">
    <source>
        <dbReference type="EMBL" id="GBP39554.1"/>
    </source>
</evidence>
<dbReference type="EMBL" id="BGZK01000368">
    <property type="protein sequence ID" value="GBP39554.1"/>
    <property type="molecule type" value="Genomic_DNA"/>
</dbReference>
<keyword evidence="3" id="KW-1185">Reference proteome</keyword>